<evidence type="ECO:0000313" key="3">
    <source>
        <dbReference type="EMBL" id="KAG5646677.1"/>
    </source>
</evidence>
<keyword evidence="4" id="KW-1185">Reference proteome</keyword>
<organism evidence="3 4">
    <name type="scientific">Asterophora parasitica</name>
    <dbReference type="NCBI Taxonomy" id="117018"/>
    <lineage>
        <taxon>Eukaryota</taxon>
        <taxon>Fungi</taxon>
        <taxon>Dikarya</taxon>
        <taxon>Basidiomycota</taxon>
        <taxon>Agaricomycotina</taxon>
        <taxon>Agaricomycetes</taxon>
        <taxon>Agaricomycetidae</taxon>
        <taxon>Agaricales</taxon>
        <taxon>Tricholomatineae</taxon>
        <taxon>Lyophyllaceae</taxon>
        <taxon>Asterophora</taxon>
    </lineage>
</organism>
<dbReference type="Proteomes" id="UP000775547">
    <property type="component" value="Unassembled WGS sequence"/>
</dbReference>
<dbReference type="PANTHER" id="PTHR48081">
    <property type="entry name" value="AB HYDROLASE SUPERFAMILY PROTEIN C4A8.06C"/>
    <property type="match status" value="1"/>
</dbReference>
<keyword evidence="1" id="KW-0378">Hydrolase</keyword>
<accession>A0A9P7GGN1</accession>
<dbReference type="InterPro" id="IPR050300">
    <property type="entry name" value="GDXG_lipolytic_enzyme"/>
</dbReference>
<dbReference type="OrthoDB" id="6495301at2759"/>
<dbReference type="Gene3D" id="3.40.50.1820">
    <property type="entry name" value="alpha/beta hydrolase"/>
    <property type="match status" value="1"/>
</dbReference>
<gene>
    <name evidence="3" type="ORF">DXG03_002667</name>
</gene>
<evidence type="ECO:0000256" key="1">
    <source>
        <dbReference type="ARBA" id="ARBA00022801"/>
    </source>
</evidence>
<dbReference type="GO" id="GO:0016787">
    <property type="term" value="F:hydrolase activity"/>
    <property type="evidence" value="ECO:0007669"/>
    <property type="project" value="UniProtKB-KW"/>
</dbReference>
<sequence length="279" mass="30869">MELADIPYTAAAADRQRQLDVYAPPSAVHAVPRPPLVVFLHGGAWRAEDKAEHRQLALNLVAATGFAVAVPNYRLTPRDPPDDDHFRHPGHAEDALHALSFLVAWQGPSAAGPFYDPSRLYLIGHSCSAHMLSSIFLDSKAVSPSLTPPPELVQSVKGIVLSEGIYDLDLLLADFPDYLQWFIRPTFGTRESYTPFSTTTFPLIATHIKWLIIHSKGDTLVNLPQSEAIYRHLVDLNGNEASARVYRNTDNLSAEHNDIFLAQDYAHIVKEFILNCGAV</sequence>
<dbReference type="AlphaFoldDB" id="A0A9P7GGN1"/>
<dbReference type="SUPFAM" id="SSF53474">
    <property type="entry name" value="alpha/beta-Hydrolases"/>
    <property type="match status" value="1"/>
</dbReference>
<evidence type="ECO:0000259" key="2">
    <source>
        <dbReference type="Pfam" id="PF20434"/>
    </source>
</evidence>
<dbReference type="PANTHER" id="PTHR48081:SF33">
    <property type="entry name" value="KYNURENINE FORMAMIDASE"/>
    <property type="match status" value="1"/>
</dbReference>
<dbReference type="EMBL" id="JABCKV010000018">
    <property type="protein sequence ID" value="KAG5646677.1"/>
    <property type="molecule type" value="Genomic_DNA"/>
</dbReference>
<dbReference type="InterPro" id="IPR049492">
    <property type="entry name" value="BD-FAE-like_dom"/>
</dbReference>
<proteinExistence type="predicted"/>
<name>A0A9P7GGN1_9AGAR</name>
<evidence type="ECO:0000313" key="4">
    <source>
        <dbReference type="Proteomes" id="UP000775547"/>
    </source>
</evidence>
<dbReference type="Pfam" id="PF20434">
    <property type="entry name" value="BD-FAE"/>
    <property type="match status" value="1"/>
</dbReference>
<dbReference type="InterPro" id="IPR029058">
    <property type="entry name" value="AB_hydrolase_fold"/>
</dbReference>
<protein>
    <recommendedName>
        <fullName evidence="2">BD-FAE-like domain-containing protein</fullName>
    </recommendedName>
</protein>
<comment type="caution">
    <text evidence="3">The sequence shown here is derived from an EMBL/GenBank/DDBJ whole genome shotgun (WGS) entry which is preliminary data.</text>
</comment>
<reference evidence="3" key="1">
    <citation type="submission" date="2020-07" db="EMBL/GenBank/DDBJ databases">
        <authorList>
            <person name="Nieuwenhuis M."/>
            <person name="Van De Peppel L.J.J."/>
        </authorList>
    </citation>
    <scope>NUCLEOTIDE SEQUENCE</scope>
    <source>
        <strain evidence="3">AP01</strain>
        <tissue evidence="3">Mycelium</tissue>
    </source>
</reference>
<reference evidence="3" key="2">
    <citation type="submission" date="2021-10" db="EMBL/GenBank/DDBJ databases">
        <title>Phylogenomics reveals ancestral predisposition of the termite-cultivated fungus Termitomyces towards a domesticated lifestyle.</title>
        <authorList>
            <person name="Auxier B."/>
            <person name="Grum-Grzhimaylo A."/>
            <person name="Cardenas M.E."/>
            <person name="Lodge J.D."/>
            <person name="Laessoe T."/>
            <person name="Pedersen O."/>
            <person name="Smith M.E."/>
            <person name="Kuyper T.W."/>
            <person name="Franco-Molano E.A."/>
            <person name="Baroni T.J."/>
            <person name="Aanen D.K."/>
        </authorList>
    </citation>
    <scope>NUCLEOTIDE SEQUENCE</scope>
    <source>
        <strain evidence="3">AP01</strain>
        <tissue evidence="3">Mycelium</tissue>
    </source>
</reference>
<feature type="domain" description="BD-FAE-like" evidence="2">
    <location>
        <begin position="19"/>
        <end position="233"/>
    </location>
</feature>